<dbReference type="EMBL" id="KZ305024">
    <property type="protein sequence ID" value="PIA55669.1"/>
    <property type="molecule type" value="Genomic_DNA"/>
</dbReference>
<accession>A0A2G5EIV5</accession>
<dbReference type="InterPro" id="IPR050982">
    <property type="entry name" value="Auxin_biosynth/cation_transpt"/>
</dbReference>
<dbReference type="PRINTS" id="PR00411">
    <property type="entry name" value="PNDRDTASEI"/>
</dbReference>
<dbReference type="Proteomes" id="UP000230069">
    <property type="component" value="Unassembled WGS sequence"/>
</dbReference>
<evidence type="ECO:0000313" key="5">
    <source>
        <dbReference type="EMBL" id="PIA55669.1"/>
    </source>
</evidence>
<protein>
    <recommendedName>
        <fullName evidence="3">indole-3-pyruvate monooxygenase</fullName>
        <ecNumber evidence="3">1.14.13.168</ecNumber>
    </recommendedName>
</protein>
<reference evidence="5 6" key="1">
    <citation type="submission" date="2017-09" db="EMBL/GenBank/DDBJ databases">
        <title>WGS assembly of Aquilegia coerulea Goldsmith.</title>
        <authorList>
            <person name="Hodges S."/>
            <person name="Kramer E."/>
            <person name="Nordborg M."/>
            <person name="Tomkins J."/>
            <person name="Borevitz J."/>
            <person name="Derieg N."/>
            <person name="Yan J."/>
            <person name="Mihaltcheva S."/>
            <person name="Hayes R.D."/>
            <person name="Rokhsar D."/>
        </authorList>
    </citation>
    <scope>NUCLEOTIDE SEQUENCE [LARGE SCALE GENOMIC DNA]</scope>
    <source>
        <strain evidence="6">cv. Goldsmith</strain>
    </source>
</reference>
<organism evidence="5 6">
    <name type="scientific">Aquilegia coerulea</name>
    <name type="common">Rocky mountain columbine</name>
    <dbReference type="NCBI Taxonomy" id="218851"/>
    <lineage>
        <taxon>Eukaryota</taxon>
        <taxon>Viridiplantae</taxon>
        <taxon>Streptophyta</taxon>
        <taxon>Embryophyta</taxon>
        <taxon>Tracheophyta</taxon>
        <taxon>Spermatophyta</taxon>
        <taxon>Magnoliopsida</taxon>
        <taxon>Ranunculales</taxon>
        <taxon>Ranunculaceae</taxon>
        <taxon>Thalictroideae</taxon>
        <taxon>Aquilegia</taxon>
    </lineage>
</organism>
<keyword evidence="2" id="KW-0560">Oxidoreductase</keyword>
<sequence length="317" mass="36139">MNKELKRVWVPGPVIIGAGPSGLAAGACLKEKGVPSLILERENCLASLWKLKTYDRLRLHLPKKFCELPYMDFPPEFPTYPTKQQFLNYLNDYANMFSIKPIFEEEVRLAEYDSNIGFWFVQTNNFEFVCQWLIVATGENSEPVTPELPQISNFRGRILHTSRYKNGYEFEGEKVLVVGCGNLGMEISLDLCNSGAQALISVRNMVHILPREILGLSTFGLSMWLLKWIPLKLVDLFLLLSSLFILGDTQRFGFKRPKIGPLDIKNTIGKTPVLDVGCLAKIRTGKIKVYSTSIPSFQKIHVYIFFLSIYIYRVKAR</sequence>
<dbReference type="OrthoDB" id="66881at2759"/>
<dbReference type="AlphaFoldDB" id="A0A2G5EIV5"/>
<evidence type="ECO:0000256" key="4">
    <source>
        <dbReference type="ARBA" id="ARBA00047707"/>
    </source>
</evidence>
<dbReference type="PANTHER" id="PTHR43539">
    <property type="entry name" value="FLAVIN-BINDING MONOOXYGENASE-LIKE PROTEIN (AFU_ORTHOLOGUE AFUA_4G09220)"/>
    <property type="match status" value="1"/>
</dbReference>
<evidence type="ECO:0000313" key="6">
    <source>
        <dbReference type="Proteomes" id="UP000230069"/>
    </source>
</evidence>
<dbReference type="InterPro" id="IPR036188">
    <property type="entry name" value="FAD/NAD-bd_sf"/>
</dbReference>
<dbReference type="PRINTS" id="PR00368">
    <property type="entry name" value="FADPNR"/>
</dbReference>
<gene>
    <name evidence="5" type="ORF">AQUCO_00700171v1</name>
</gene>
<dbReference type="PANTHER" id="PTHR43539:SF56">
    <property type="entry name" value="EXPRESSED PROTEIN"/>
    <property type="match status" value="1"/>
</dbReference>
<evidence type="ECO:0000256" key="1">
    <source>
        <dbReference type="ARBA" id="ARBA00009183"/>
    </source>
</evidence>
<dbReference type="GO" id="GO:0103075">
    <property type="term" value="F:indole-3-pyruvate monooxygenase activity"/>
    <property type="evidence" value="ECO:0007669"/>
    <property type="project" value="UniProtKB-EC"/>
</dbReference>
<proteinExistence type="inferred from homology"/>
<dbReference type="PROSITE" id="PS51257">
    <property type="entry name" value="PROKAR_LIPOPROTEIN"/>
    <property type="match status" value="1"/>
</dbReference>
<dbReference type="GO" id="GO:0050660">
    <property type="term" value="F:flavin adenine dinucleotide binding"/>
    <property type="evidence" value="ECO:0007669"/>
    <property type="project" value="TreeGrafter"/>
</dbReference>
<dbReference type="SUPFAM" id="SSF51905">
    <property type="entry name" value="FAD/NAD(P)-binding domain"/>
    <property type="match status" value="1"/>
</dbReference>
<comment type="similarity">
    <text evidence="1">Belongs to the FMO family.</text>
</comment>
<dbReference type="Pfam" id="PF13738">
    <property type="entry name" value="Pyr_redox_3"/>
    <property type="match status" value="1"/>
</dbReference>
<comment type="catalytic activity">
    <reaction evidence="4">
        <text>indole-3-pyruvate + NADPH + O2 + H(+) = (indol-3-yl)acetate + CO2 + NADP(+) + H2O</text>
        <dbReference type="Rhea" id="RHEA:34331"/>
        <dbReference type="ChEBI" id="CHEBI:15377"/>
        <dbReference type="ChEBI" id="CHEBI:15378"/>
        <dbReference type="ChEBI" id="CHEBI:15379"/>
        <dbReference type="ChEBI" id="CHEBI:16526"/>
        <dbReference type="ChEBI" id="CHEBI:17640"/>
        <dbReference type="ChEBI" id="CHEBI:30854"/>
        <dbReference type="ChEBI" id="CHEBI:57783"/>
        <dbReference type="ChEBI" id="CHEBI:58349"/>
        <dbReference type="EC" id="1.14.13.168"/>
    </reaction>
</comment>
<evidence type="ECO:0000256" key="2">
    <source>
        <dbReference type="ARBA" id="ARBA00023002"/>
    </source>
</evidence>
<evidence type="ECO:0000256" key="3">
    <source>
        <dbReference type="ARBA" id="ARBA00039148"/>
    </source>
</evidence>
<keyword evidence="6" id="KW-1185">Reference proteome</keyword>
<dbReference type="Gene3D" id="3.50.50.60">
    <property type="entry name" value="FAD/NAD(P)-binding domain"/>
    <property type="match status" value="1"/>
</dbReference>
<name>A0A2G5EIV5_AQUCA</name>
<dbReference type="EC" id="1.14.13.168" evidence="3"/>